<evidence type="ECO:0000313" key="2">
    <source>
        <dbReference type="EMBL" id="KZC14882.1"/>
    </source>
</evidence>
<dbReference type="InterPro" id="IPR057670">
    <property type="entry name" value="SH3_retrovirus"/>
</dbReference>
<evidence type="ECO:0000259" key="1">
    <source>
        <dbReference type="Pfam" id="PF25597"/>
    </source>
</evidence>
<evidence type="ECO:0000313" key="3">
    <source>
        <dbReference type="Proteomes" id="UP000076502"/>
    </source>
</evidence>
<name>A0A154PSK3_DUFNO</name>
<feature type="domain" description="Retroviral polymerase SH3-like" evidence="1">
    <location>
        <begin position="54"/>
        <end position="108"/>
    </location>
</feature>
<sequence length="132" mass="15480">MILRANEDKTLWGEAIRIAAYLHNKSPTKVNKLTAYEMWNGKRPNLKHLRTFGCTVLVKDLRQVSKLDNRGKIAIFVGYTQTGYRLWDQETRKLIISRDVHFGEGESVEQSPIYTGWVDTFCHLDLRHYYYA</sequence>
<organism evidence="2 3">
    <name type="scientific">Dufourea novaeangliae</name>
    <name type="common">Sweat bee</name>
    <dbReference type="NCBI Taxonomy" id="178035"/>
    <lineage>
        <taxon>Eukaryota</taxon>
        <taxon>Metazoa</taxon>
        <taxon>Ecdysozoa</taxon>
        <taxon>Arthropoda</taxon>
        <taxon>Hexapoda</taxon>
        <taxon>Insecta</taxon>
        <taxon>Pterygota</taxon>
        <taxon>Neoptera</taxon>
        <taxon>Endopterygota</taxon>
        <taxon>Hymenoptera</taxon>
        <taxon>Apocrita</taxon>
        <taxon>Aculeata</taxon>
        <taxon>Apoidea</taxon>
        <taxon>Anthophila</taxon>
        <taxon>Halictidae</taxon>
        <taxon>Rophitinae</taxon>
        <taxon>Dufourea</taxon>
    </lineage>
</organism>
<proteinExistence type="predicted"/>
<dbReference type="EMBL" id="KQ435136">
    <property type="protein sequence ID" value="KZC14882.1"/>
    <property type="molecule type" value="Genomic_DNA"/>
</dbReference>
<dbReference type="STRING" id="178035.A0A154PSK3"/>
<dbReference type="InterPro" id="IPR039537">
    <property type="entry name" value="Retrotran_Ty1/copia-like"/>
</dbReference>
<accession>A0A154PSK3</accession>
<protein>
    <submittedName>
        <fullName evidence="2">Copia protein</fullName>
    </submittedName>
</protein>
<reference evidence="2 3" key="1">
    <citation type="submission" date="2015-07" db="EMBL/GenBank/DDBJ databases">
        <title>The genome of Dufourea novaeangliae.</title>
        <authorList>
            <person name="Pan H."/>
            <person name="Kapheim K."/>
        </authorList>
    </citation>
    <scope>NUCLEOTIDE SEQUENCE [LARGE SCALE GENOMIC DNA]</scope>
    <source>
        <strain evidence="2">0120121106</strain>
        <tissue evidence="2">Whole body</tissue>
    </source>
</reference>
<dbReference type="PANTHER" id="PTHR42648">
    <property type="entry name" value="TRANSPOSASE, PUTATIVE-RELATED"/>
    <property type="match status" value="1"/>
</dbReference>
<dbReference type="PANTHER" id="PTHR42648:SF28">
    <property type="entry name" value="TRANSPOSON-ENCODED PROTEIN WITH RIBONUCLEASE H-LIKE AND RETROVIRUS ZINC FINGER-LIKE DOMAINS"/>
    <property type="match status" value="1"/>
</dbReference>
<dbReference type="AlphaFoldDB" id="A0A154PSK3"/>
<gene>
    <name evidence="2" type="ORF">WN55_07618</name>
</gene>
<keyword evidence="3" id="KW-1185">Reference proteome</keyword>
<dbReference type="Pfam" id="PF25597">
    <property type="entry name" value="SH3_retrovirus"/>
    <property type="match status" value="1"/>
</dbReference>
<dbReference type="Proteomes" id="UP000076502">
    <property type="component" value="Unassembled WGS sequence"/>
</dbReference>